<dbReference type="AlphaFoldDB" id="A0A1B5L7S2"/>
<comment type="caution">
    <text evidence="3">The sequence shown here is derived from an EMBL/GenBank/DDBJ whole genome shotgun (WGS) entry which is preliminary data.</text>
</comment>
<proteinExistence type="inferred from homology"/>
<evidence type="ECO:0000256" key="1">
    <source>
        <dbReference type="ARBA" id="ARBA00007768"/>
    </source>
</evidence>
<dbReference type="Pfam" id="PF03932">
    <property type="entry name" value="CutC"/>
    <property type="match status" value="1"/>
</dbReference>
<organism evidence="3 4">
    <name type="scientific">Ustilaginoidea virens</name>
    <name type="common">Rice false smut fungus</name>
    <name type="synonym">Villosiclava virens</name>
    <dbReference type="NCBI Taxonomy" id="1159556"/>
    <lineage>
        <taxon>Eukaryota</taxon>
        <taxon>Fungi</taxon>
        <taxon>Dikarya</taxon>
        <taxon>Ascomycota</taxon>
        <taxon>Pezizomycotina</taxon>
        <taxon>Sordariomycetes</taxon>
        <taxon>Hypocreomycetidae</taxon>
        <taxon>Hypocreales</taxon>
        <taxon>Clavicipitaceae</taxon>
        <taxon>Ustilaginoidea</taxon>
    </lineage>
</organism>
<comment type="similarity">
    <text evidence="1">Belongs to the CutC family.</text>
</comment>
<accession>A0A1B5L7S2</accession>
<dbReference type="SUPFAM" id="SSF110395">
    <property type="entry name" value="CutC-like"/>
    <property type="match status" value="1"/>
</dbReference>
<dbReference type="GO" id="GO:0005507">
    <property type="term" value="F:copper ion binding"/>
    <property type="evidence" value="ECO:0007669"/>
    <property type="project" value="TreeGrafter"/>
</dbReference>
<dbReference type="PANTHER" id="PTHR12598:SF0">
    <property type="entry name" value="COPPER HOMEOSTASIS PROTEIN CUTC HOMOLOG"/>
    <property type="match status" value="1"/>
</dbReference>
<reference evidence="4" key="1">
    <citation type="journal article" date="2016" name="Genome Announc.">
        <title>Genome sequence of Ustilaginoidea virens IPU010, a rice pathogenic fungus causing false smut.</title>
        <authorList>
            <person name="Kumagai T."/>
            <person name="Ishii T."/>
            <person name="Terai G."/>
            <person name="Umemura M."/>
            <person name="Machida M."/>
            <person name="Asai K."/>
        </authorList>
    </citation>
    <scope>NUCLEOTIDE SEQUENCE [LARGE SCALE GENOMIC DNA]</scope>
    <source>
        <strain evidence="4">IPU010</strain>
    </source>
</reference>
<dbReference type="PANTHER" id="PTHR12598">
    <property type="entry name" value="COPPER HOMEOSTASIS PROTEIN CUTC"/>
    <property type="match status" value="1"/>
</dbReference>
<evidence type="ECO:0000256" key="2">
    <source>
        <dbReference type="ARBA" id="ARBA00019014"/>
    </source>
</evidence>
<dbReference type="InterPro" id="IPR036822">
    <property type="entry name" value="CutC-like_dom_sf"/>
</dbReference>
<evidence type="ECO:0000313" key="4">
    <source>
        <dbReference type="Proteomes" id="UP000054053"/>
    </source>
</evidence>
<dbReference type="InterPro" id="IPR005627">
    <property type="entry name" value="CutC-like"/>
</dbReference>
<name>A0A1B5L7S2_USTVR</name>
<protein>
    <recommendedName>
        <fullName evidence="2">Copper homeostasis protein cutC homolog</fullName>
    </recommendedName>
</protein>
<evidence type="ECO:0000313" key="3">
    <source>
        <dbReference type="EMBL" id="GAO18583.1"/>
    </source>
</evidence>
<dbReference type="EMBL" id="BBTG02000008">
    <property type="protein sequence ID" value="GAO18583.1"/>
    <property type="molecule type" value="Genomic_DNA"/>
</dbReference>
<gene>
    <name evidence="3" type="ORF">UVI_02021710</name>
</gene>
<dbReference type="Proteomes" id="UP000054053">
    <property type="component" value="Unassembled WGS sequence"/>
</dbReference>
<dbReference type="Gene3D" id="3.20.20.380">
    <property type="entry name" value="Copper homeostasis (CutC) domain"/>
    <property type="match status" value="1"/>
</dbReference>
<sequence>MPDTYTKLPLEVATFSGDSMLKAQAQAASRVELNAPGSYPLGGTTPPVSELARVARRITIPVRIMIRPRGPPADGSPDFVYSPAEVDQMARSVLAFKRSGLMDPLRGDGFVFGLLAPPDLSVDRPSCRRLVRLARPYGCVFHRAFDRLAARTRGGPLDPLDPLDALDALVDLGFQGVLTAGGPGPCAANVDTIAHLCHRWAGRLQIVVGGGLRHHNVAAVAGSLTGYEDDAVWLHTAALTGRPDHPDEEIDSDELVRLVTQLGSVPAPCAAAGRTRDPQDRAVCLSPPPPGSWALGPGLRKHNWPFANLTGEIPPPLPSLIPSYALPS</sequence>